<evidence type="ECO:0000256" key="4">
    <source>
        <dbReference type="ARBA" id="ARBA00023136"/>
    </source>
</evidence>
<evidence type="ECO:0000256" key="3">
    <source>
        <dbReference type="ARBA" id="ARBA00022989"/>
    </source>
</evidence>
<comment type="similarity">
    <text evidence="5">Belongs to the SAT4 family.</text>
</comment>
<dbReference type="Pfam" id="PF20684">
    <property type="entry name" value="Fung_rhodopsin"/>
    <property type="match status" value="1"/>
</dbReference>
<evidence type="ECO:0000256" key="7">
    <source>
        <dbReference type="SAM" id="Phobius"/>
    </source>
</evidence>
<evidence type="ECO:0000259" key="8">
    <source>
        <dbReference type="Pfam" id="PF20684"/>
    </source>
</evidence>
<name>A0AA37P1F4_9PEZI</name>
<feature type="region of interest" description="Disordered" evidence="6">
    <location>
        <begin position="375"/>
        <end position="395"/>
    </location>
</feature>
<feature type="region of interest" description="Disordered" evidence="6">
    <location>
        <begin position="282"/>
        <end position="301"/>
    </location>
</feature>
<feature type="transmembrane region" description="Helical" evidence="7">
    <location>
        <begin position="206"/>
        <end position="223"/>
    </location>
</feature>
<feature type="region of interest" description="Disordered" evidence="6">
    <location>
        <begin position="329"/>
        <end position="352"/>
    </location>
</feature>
<evidence type="ECO:0000256" key="2">
    <source>
        <dbReference type="ARBA" id="ARBA00022692"/>
    </source>
</evidence>
<dbReference type="RefSeq" id="XP_049129035.1">
    <property type="nucleotide sequence ID" value="XM_049273078.1"/>
</dbReference>
<comment type="caution">
    <text evidence="9">The sequence shown here is derived from an EMBL/GenBank/DDBJ whole genome shotgun (WGS) entry which is preliminary data.</text>
</comment>
<evidence type="ECO:0000256" key="1">
    <source>
        <dbReference type="ARBA" id="ARBA00004141"/>
    </source>
</evidence>
<protein>
    <submittedName>
        <fullName evidence="9">Satratoxin biosynthesis SC1 cluster protein 4</fullName>
    </submittedName>
</protein>
<feature type="domain" description="Rhodopsin" evidence="8">
    <location>
        <begin position="35"/>
        <end position="265"/>
    </location>
</feature>
<evidence type="ECO:0000313" key="10">
    <source>
        <dbReference type="Proteomes" id="UP001055115"/>
    </source>
</evidence>
<sequence>MADTSGIDDPLADRGPELKGTTTALLVLATVFVGFRFWARWTVGFKYGLDDWFMVAGLVVTFAAGAINYAMIGSGLGRHAAVLSTDMQVEFLKLLLAFECVYVTAVMFVKVSLLLMYCRIFPSRNFKIAAMTLGGITIAWWIAIVCVCIFQCNPISKAWLPFIEGTCIDLKASFIGNAIPNILTDVAILCLPVGQVWKLQATLTQRLSLCFMFLLGGFIYRFTTIMQFQLADTTWTLATACTWCVVECACGVISACLPTLRPLMVKISSQFGSIATKYNISGAQSGGHSKEASRGTTELMTIGGGGKSADRGFKRLGAEDRKYGITTNISTRPGVATTKAPSGSDSGSDFSVKDGIRIKVDQEVCWGENISQQNLAYDSESASRGGSSHMGSNRV</sequence>
<dbReference type="InterPro" id="IPR049326">
    <property type="entry name" value="Rhodopsin_dom_fungi"/>
</dbReference>
<feature type="transmembrane region" description="Helical" evidence="7">
    <location>
        <begin position="128"/>
        <end position="152"/>
    </location>
</feature>
<keyword evidence="3 7" id="KW-1133">Transmembrane helix</keyword>
<dbReference type="EMBL" id="BQXU01000017">
    <property type="protein sequence ID" value="GKT46685.1"/>
    <property type="molecule type" value="Genomic_DNA"/>
</dbReference>
<dbReference type="GeneID" id="73327668"/>
<evidence type="ECO:0000313" key="9">
    <source>
        <dbReference type="EMBL" id="GKT46685.1"/>
    </source>
</evidence>
<evidence type="ECO:0000256" key="5">
    <source>
        <dbReference type="ARBA" id="ARBA00038359"/>
    </source>
</evidence>
<feature type="transmembrane region" description="Helical" evidence="7">
    <location>
        <begin position="91"/>
        <end position="116"/>
    </location>
</feature>
<feature type="transmembrane region" description="Helical" evidence="7">
    <location>
        <begin position="172"/>
        <end position="194"/>
    </location>
</feature>
<dbReference type="GO" id="GO:0016020">
    <property type="term" value="C:membrane"/>
    <property type="evidence" value="ECO:0007669"/>
    <property type="project" value="UniProtKB-SubCell"/>
</dbReference>
<keyword evidence="2 7" id="KW-0812">Transmembrane</keyword>
<dbReference type="PANTHER" id="PTHR33048:SF151">
    <property type="entry name" value="INTEGRAL MEMBRANE PROTEIN"/>
    <property type="match status" value="1"/>
</dbReference>
<feature type="transmembrane region" description="Helical" evidence="7">
    <location>
        <begin position="235"/>
        <end position="260"/>
    </location>
</feature>
<organism evidence="9 10">
    <name type="scientific">Colletotrichum spaethianum</name>
    <dbReference type="NCBI Taxonomy" id="700344"/>
    <lineage>
        <taxon>Eukaryota</taxon>
        <taxon>Fungi</taxon>
        <taxon>Dikarya</taxon>
        <taxon>Ascomycota</taxon>
        <taxon>Pezizomycotina</taxon>
        <taxon>Sordariomycetes</taxon>
        <taxon>Hypocreomycetidae</taxon>
        <taxon>Glomerellales</taxon>
        <taxon>Glomerellaceae</taxon>
        <taxon>Colletotrichum</taxon>
        <taxon>Colletotrichum spaethianum species complex</taxon>
    </lineage>
</organism>
<dbReference type="Proteomes" id="UP001055115">
    <property type="component" value="Unassembled WGS sequence"/>
</dbReference>
<feature type="transmembrane region" description="Helical" evidence="7">
    <location>
        <begin position="20"/>
        <end position="39"/>
    </location>
</feature>
<dbReference type="InterPro" id="IPR052337">
    <property type="entry name" value="SAT4-like"/>
</dbReference>
<comment type="subcellular location">
    <subcellularLocation>
        <location evidence="1">Membrane</location>
        <topology evidence="1">Multi-pass membrane protein</topology>
    </subcellularLocation>
</comment>
<keyword evidence="4 7" id="KW-0472">Membrane</keyword>
<proteinExistence type="inferred from homology"/>
<dbReference type="AlphaFoldDB" id="A0AA37P1F4"/>
<feature type="compositionally biased region" description="Polar residues" evidence="6">
    <location>
        <begin position="339"/>
        <end position="349"/>
    </location>
</feature>
<feature type="transmembrane region" description="Helical" evidence="7">
    <location>
        <begin position="51"/>
        <end position="71"/>
    </location>
</feature>
<accession>A0AA37P1F4</accession>
<keyword evidence="10" id="KW-1185">Reference proteome</keyword>
<reference evidence="9 10" key="1">
    <citation type="submission" date="2022-03" db="EMBL/GenBank/DDBJ databases">
        <title>Genome data of Colletotrichum spp.</title>
        <authorList>
            <person name="Utami Y.D."/>
            <person name="Hiruma K."/>
        </authorList>
    </citation>
    <scope>NUCLEOTIDE SEQUENCE [LARGE SCALE GENOMIC DNA]</scope>
    <source>
        <strain evidence="9 10">MAFF 239500</strain>
    </source>
</reference>
<dbReference type="PANTHER" id="PTHR33048">
    <property type="entry name" value="PTH11-LIKE INTEGRAL MEMBRANE PROTEIN (AFU_ORTHOLOGUE AFUA_5G11245)"/>
    <property type="match status" value="1"/>
</dbReference>
<evidence type="ECO:0000256" key="6">
    <source>
        <dbReference type="SAM" id="MobiDB-lite"/>
    </source>
</evidence>
<gene>
    <name evidence="9" type="ORF">ColSpa_06866</name>
</gene>